<evidence type="ECO:0000256" key="7">
    <source>
        <dbReference type="SAM" id="Phobius"/>
    </source>
</evidence>
<keyword evidence="4" id="KW-0406">Ion transport</keyword>
<keyword evidence="7" id="KW-0812">Transmembrane</keyword>
<accession>A0AAV2RAN7</accession>
<dbReference type="GO" id="GO:0022857">
    <property type="term" value="F:transmembrane transporter activity"/>
    <property type="evidence" value="ECO:0007669"/>
    <property type="project" value="TreeGrafter"/>
</dbReference>
<sequence length="391" mass="44673">MQTFRNITSSEFSQFSAVYYGKFWSKSLLIFFLTVIIMRQIIQLLYLQSNSYKGLSILLEIVLTVFTIIVCTNIGDKEHLDGWRLQLCVITILLAWLQITVLVGHMPGIGIYVHLFRRVCSRMLWFSLVFLSPLVGFGVCFHLLFEDSSFHPLPTALLKTLAMMVGELDIGNLIGDDNNTTLTTTVSVLSLAFVIPPGCIIIRLNQIIRLNDIAEMQKDAGVRRLALTVEHEEHVDIILYHPLVSRVLPRKLVRWLRRQFSLLEHIPAYPMPLNQHNPWLSSYDTLKSGNLRGGTLENYSVMVYPNNQVKPGRIYQSSVSSPPIQTSYMLPPWIVTNIRLLMQKMENKKDKKCKENLNGCCNQDIQKQISDLQSSVALMTQLLNSKNKENC</sequence>
<dbReference type="GO" id="GO:1902495">
    <property type="term" value="C:transmembrane transporter complex"/>
    <property type="evidence" value="ECO:0007669"/>
    <property type="project" value="TreeGrafter"/>
</dbReference>
<dbReference type="PANTHER" id="PTHR47143">
    <property type="entry name" value="TRANSIENT RECEPTOR POTENTIAL CATION CHANNEL PROTEIN PAINLESS"/>
    <property type="match status" value="1"/>
</dbReference>
<evidence type="ECO:0000256" key="5">
    <source>
        <dbReference type="ARBA" id="ARBA00023180"/>
    </source>
</evidence>
<keyword evidence="7" id="KW-0472">Membrane</keyword>
<keyword evidence="9" id="KW-1185">Reference proteome</keyword>
<dbReference type="InterPro" id="IPR052076">
    <property type="entry name" value="TRP_cation_channel"/>
</dbReference>
<keyword evidence="7" id="KW-1133">Transmembrane helix</keyword>
<feature type="transmembrane region" description="Helical" evidence="7">
    <location>
        <begin position="124"/>
        <end position="145"/>
    </location>
</feature>
<dbReference type="AlphaFoldDB" id="A0AAV2RAN7"/>
<proteinExistence type="predicted"/>
<organism evidence="8 9">
    <name type="scientific">Meganyctiphanes norvegica</name>
    <name type="common">Northern krill</name>
    <name type="synonym">Thysanopoda norvegica</name>
    <dbReference type="NCBI Taxonomy" id="48144"/>
    <lineage>
        <taxon>Eukaryota</taxon>
        <taxon>Metazoa</taxon>
        <taxon>Ecdysozoa</taxon>
        <taxon>Arthropoda</taxon>
        <taxon>Crustacea</taxon>
        <taxon>Multicrustacea</taxon>
        <taxon>Malacostraca</taxon>
        <taxon>Eumalacostraca</taxon>
        <taxon>Eucarida</taxon>
        <taxon>Euphausiacea</taxon>
        <taxon>Euphausiidae</taxon>
        <taxon>Meganyctiphanes</taxon>
    </lineage>
</organism>
<evidence type="ECO:0000256" key="3">
    <source>
        <dbReference type="ARBA" id="ARBA00023043"/>
    </source>
</evidence>
<dbReference type="GO" id="GO:0034220">
    <property type="term" value="P:monoatomic ion transmembrane transport"/>
    <property type="evidence" value="ECO:0007669"/>
    <property type="project" value="UniProtKB-KW"/>
</dbReference>
<evidence type="ECO:0000313" key="8">
    <source>
        <dbReference type="EMBL" id="CAL4119537.1"/>
    </source>
</evidence>
<evidence type="ECO:0000256" key="1">
    <source>
        <dbReference type="ARBA" id="ARBA00022448"/>
    </source>
</evidence>
<keyword evidence="3" id="KW-0040">ANK repeat</keyword>
<reference evidence="8 9" key="1">
    <citation type="submission" date="2024-05" db="EMBL/GenBank/DDBJ databases">
        <authorList>
            <person name="Wallberg A."/>
        </authorList>
    </citation>
    <scope>NUCLEOTIDE SEQUENCE [LARGE SCALE GENOMIC DNA]</scope>
</reference>
<keyword evidence="2" id="KW-0677">Repeat</keyword>
<evidence type="ECO:0000256" key="4">
    <source>
        <dbReference type="ARBA" id="ARBA00023065"/>
    </source>
</evidence>
<feature type="non-terminal residue" evidence="8">
    <location>
        <position position="391"/>
    </location>
</feature>
<keyword evidence="5" id="KW-0325">Glycoprotein</keyword>
<feature type="transmembrane region" description="Helical" evidence="7">
    <location>
        <begin position="182"/>
        <end position="202"/>
    </location>
</feature>
<comment type="caution">
    <text evidence="8">The sequence shown here is derived from an EMBL/GenBank/DDBJ whole genome shotgun (WGS) entry which is preliminary data.</text>
</comment>
<name>A0AAV2RAN7_MEGNR</name>
<evidence type="ECO:0000256" key="6">
    <source>
        <dbReference type="ARBA" id="ARBA00023303"/>
    </source>
</evidence>
<evidence type="ECO:0000313" key="9">
    <source>
        <dbReference type="Proteomes" id="UP001497623"/>
    </source>
</evidence>
<keyword evidence="1" id="KW-0813">Transport</keyword>
<feature type="transmembrane region" description="Helical" evidence="7">
    <location>
        <begin position="87"/>
        <end position="112"/>
    </location>
</feature>
<protein>
    <submittedName>
        <fullName evidence="8">Uncharacterized protein</fullName>
    </submittedName>
</protein>
<dbReference type="Proteomes" id="UP001497623">
    <property type="component" value="Unassembled WGS sequence"/>
</dbReference>
<gene>
    <name evidence="8" type="ORF">MNOR_LOCUS21701</name>
</gene>
<evidence type="ECO:0000256" key="2">
    <source>
        <dbReference type="ARBA" id="ARBA00022737"/>
    </source>
</evidence>
<feature type="transmembrane region" description="Helical" evidence="7">
    <location>
        <begin position="23"/>
        <end position="42"/>
    </location>
</feature>
<feature type="transmembrane region" description="Helical" evidence="7">
    <location>
        <begin position="54"/>
        <end position="75"/>
    </location>
</feature>
<keyword evidence="6" id="KW-0407">Ion channel</keyword>
<dbReference type="EMBL" id="CAXKWB010017660">
    <property type="protein sequence ID" value="CAL4119537.1"/>
    <property type="molecule type" value="Genomic_DNA"/>
</dbReference>
<dbReference type="PANTHER" id="PTHR47143:SF1">
    <property type="entry name" value="ION_TRANS DOMAIN-CONTAINING PROTEIN"/>
    <property type="match status" value="1"/>
</dbReference>